<keyword evidence="3" id="KW-0456">Lyase</keyword>
<feature type="compositionally biased region" description="Polar residues" evidence="4">
    <location>
        <begin position="122"/>
        <end position="131"/>
    </location>
</feature>
<feature type="domain" description="YbaK/aminoacyl-tRNA synthetase-associated" evidence="5">
    <location>
        <begin position="180"/>
        <end position="297"/>
    </location>
</feature>
<gene>
    <name evidence="6" type="ORF">GCM10007298_21630</name>
</gene>
<feature type="region of interest" description="Disordered" evidence="4">
    <location>
        <begin position="19"/>
        <end position="39"/>
    </location>
</feature>
<dbReference type="Proteomes" id="UP000632454">
    <property type="component" value="Unassembled WGS sequence"/>
</dbReference>
<keyword evidence="2" id="KW-0648">Protein biosynthesis</keyword>
<dbReference type="PANTHER" id="PTHR30411:SF0">
    <property type="entry name" value="CYS-TRNA(PRO)_CYS-TRNA(CYS) DEACYLASE YBAK"/>
    <property type="match status" value="1"/>
</dbReference>
<evidence type="ECO:0000256" key="2">
    <source>
        <dbReference type="ARBA" id="ARBA00022917"/>
    </source>
</evidence>
<keyword evidence="7" id="KW-1185">Reference proteome</keyword>
<comment type="similarity">
    <text evidence="1">Belongs to the prolyl-tRNA editing family. YbaK/EbsC subfamily.</text>
</comment>
<name>A0ABQ1UTV4_9NOCA</name>
<comment type="caution">
    <text evidence="6">The sequence shown here is derived from an EMBL/GenBank/DDBJ whole genome shotgun (WGS) entry which is preliminary data.</text>
</comment>
<evidence type="ECO:0000313" key="7">
    <source>
        <dbReference type="Proteomes" id="UP000632454"/>
    </source>
</evidence>
<dbReference type="Gene3D" id="3.90.960.10">
    <property type="entry name" value="YbaK/aminoacyl-tRNA synthetase-associated domain"/>
    <property type="match status" value="1"/>
</dbReference>
<evidence type="ECO:0000256" key="1">
    <source>
        <dbReference type="ARBA" id="ARBA00009798"/>
    </source>
</evidence>
<protein>
    <recommendedName>
        <fullName evidence="5">YbaK/aminoacyl-tRNA synthetase-associated domain-containing protein</fullName>
    </recommendedName>
</protein>
<dbReference type="Pfam" id="PF04073">
    <property type="entry name" value="tRNA_edit"/>
    <property type="match status" value="1"/>
</dbReference>
<evidence type="ECO:0000259" key="5">
    <source>
        <dbReference type="Pfam" id="PF04073"/>
    </source>
</evidence>
<evidence type="ECO:0000256" key="4">
    <source>
        <dbReference type="SAM" id="MobiDB-lite"/>
    </source>
</evidence>
<feature type="region of interest" description="Disordered" evidence="4">
    <location>
        <begin position="97"/>
        <end position="137"/>
    </location>
</feature>
<dbReference type="InterPro" id="IPR004369">
    <property type="entry name" value="Prolyl-tRNA_editing_YbaK/EbsC"/>
</dbReference>
<dbReference type="EMBL" id="BMCS01000001">
    <property type="protein sequence ID" value="GGF25414.1"/>
    <property type="molecule type" value="Genomic_DNA"/>
</dbReference>
<dbReference type="PANTHER" id="PTHR30411">
    <property type="entry name" value="CYTOPLASMIC PROTEIN"/>
    <property type="match status" value="1"/>
</dbReference>
<proteinExistence type="inferred from homology"/>
<organism evidence="6 7">
    <name type="scientific">Williamsia phyllosphaerae</name>
    <dbReference type="NCBI Taxonomy" id="885042"/>
    <lineage>
        <taxon>Bacteria</taxon>
        <taxon>Bacillati</taxon>
        <taxon>Actinomycetota</taxon>
        <taxon>Actinomycetes</taxon>
        <taxon>Mycobacteriales</taxon>
        <taxon>Nocardiaceae</taxon>
        <taxon>Williamsia</taxon>
    </lineage>
</organism>
<dbReference type="InterPro" id="IPR007214">
    <property type="entry name" value="YbaK/aa-tRNA-synth-assoc-dom"/>
</dbReference>
<reference evidence="7" key="1">
    <citation type="journal article" date="2019" name="Int. J. Syst. Evol. Microbiol.">
        <title>The Global Catalogue of Microorganisms (GCM) 10K type strain sequencing project: providing services to taxonomists for standard genome sequencing and annotation.</title>
        <authorList>
            <consortium name="The Broad Institute Genomics Platform"/>
            <consortium name="The Broad Institute Genome Sequencing Center for Infectious Disease"/>
            <person name="Wu L."/>
            <person name="Ma J."/>
        </authorList>
    </citation>
    <scope>NUCLEOTIDE SEQUENCE [LARGE SCALE GENOMIC DNA]</scope>
    <source>
        <strain evidence="7">CCM 7855</strain>
    </source>
</reference>
<sequence>MEADSEASAVGSDWVTTVPSGRIDAVSDPRRSSKTTDVGGSTYISVGLDDADLTCGRSGVRTAIDFTLPTAFFGGDMPSDLSGSNSGVRGIVPSVGFRPGRSAMSRGGDGSPAHLGKRLATTPGTDVTSTDETGHPRRTWPRLMAAATPAITALDRAGVSHTVHRYRSDPRAGSFGDEAVDQLAESLGVEAGQVFKTLVISVPGAGTTGLAVAVIPVPQRLSLKAAAAALGVSKAEMAKPDDVQRSTGYVLGGVSPIGQRTLLPTVVDSSARTWPRVLCSGGRRGLEIELSPTDLIALTAAVVAPITG</sequence>
<accession>A0ABQ1UTV4</accession>
<dbReference type="SUPFAM" id="SSF55826">
    <property type="entry name" value="YbaK/ProRS associated domain"/>
    <property type="match status" value="1"/>
</dbReference>
<evidence type="ECO:0000256" key="3">
    <source>
        <dbReference type="ARBA" id="ARBA00023239"/>
    </source>
</evidence>
<evidence type="ECO:0000313" key="6">
    <source>
        <dbReference type="EMBL" id="GGF25414.1"/>
    </source>
</evidence>
<dbReference type="InterPro" id="IPR036754">
    <property type="entry name" value="YbaK/aa-tRNA-synt-asso_dom_sf"/>
</dbReference>
<dbReference type="CDD" id="cd00002">
    <property type="entry name" value="YbaK_deacylase"/>
    <property type="match status" value="1"/>
</dbReference>
<dbReference type="NCBIfam" id="TIGR00011">
    <property type="entry name" value="YbaK_EbsC"/>
    <property type="match status" value="1"/>
</dbReference>